<dbReference type="AlphaFoldDB" id="A0A3D9YUZ0"/>
<name>A0A3D9YUZ0_9HYPH</name>
<gene>
    <name evidence="1" type="ORF">DES32_2846</name>
</gene>
<accession>A0A3D9YUZ0</accession>
<dbReference type="RefSeq" id="WP_115837341.1">
    <property type="nucleotide sequence ID" value="NZ_CP025086.1"/>
</dbReference>
<evidence type="ECO:0000313" key="2">
    <source>
        <dbReference type="Proteomes" id="UP000256900"/>
    </source>
</evidence>
<dbReference type="OrthoDB" id="5521250at2"/>
<organism evidence="1 2">
    <name type="scientific">Methylovirgula ligni</name>
    <dbReference type="NCBI Taxonomy" id="569860"/>
    <lineage>
        <taxon>Bacteria</taxon>
        <taxon>Pseudomonadati</taxon>
        <taxon>Pseudomonadota</taxon>
        <taxon>Alphaproteobacteria</taxon>
        <taxon>Hyphomicrobiales</taxon>
        <taxon>Beijerinckiaceae</taxon>
        <taxon>Methylovirgula</taxon>
    </lineage>
</organism>
<proteinExistence type="predicted"/>
<dbReference type="Proteomes" id="UP000256900">
    <property type="component" value="Unassembled WGS sequence"/>
</dbReference>
<sequence>MSQELSRRQMAAVVAAGGLLASALPAKAYQGNMLRALNSLRDALESLREASGNKGGHRERAIELIRGAIAEVKAGIDFAAEHGGNGQ</sequence>
<keyword evidence="2" id="KW-1185">Reference proteome</keyword>
<protein>
    <submittedName>
        <fullName evidence="1">Uncharacterized protein</fullName>
    </submittedName>
</protein>
<dbReference type="EMBL" id="QUMO01000004">
    <property type="protein sequence ID" value="REF84732.1"/>
    <property type="molecule type" value="Genomic_DNA"/>
</dbReference>
<dbReference type="InterPro" id="IPR006311">
    <property type="entry name" value="TAT_signal"/>
</dbReference>
<dbReference type="PROSITE" id="PS51318">
    <property type="entry name" value="TAT"/>
    <property type="match status" value="1"/>
</dbReference>
<evidence type="ECO:0000313" key="1">
    <source>
        <dbReference type="EMBL" id="REF84732.1"/>
    </source>
</evidence>
<reference evidence="1 2" key="1">
    <citation type="submission" date="2018-08" db="EMBL/GenBank/DDBJ databases">
        <title>Genomic Encyclopedia of Type Strains, Phase IV (KMG-IV): sequencing the most valuable type-strain genomes for metagenomic binning, comparative biology and taxonomic classification.</title>
        <authorList>
            <person name="Goeker M."/>
        </authorList>
    </citation>
    <scope>NUCLEOTIDE SEQUENCE [LARGE SCALE GENOMIC DNA]</scope>
    <source>
        <strain evidence="1 2">BW863</strain>
    </source>
</reference>
<comment type="caution">
    <text evidence="1">The sequence shown here is derived from an EMBL/GenBank/DDBJ whole genome shotgun (WGS) entry which is preliminary data.</text>
</comment>